<evidence type="ECO:0000313" key="3">
    <source>
        <dbReference type="WBParaSite" id="PSAMB.scaffold893size39148.g9529.t1"/>
    </source>
</evidence>
<name>A0A914XJ05_9BILA</name>
<dbReference type="Proteomes" id="UP000887566">
    <property type="component" value="Unplaced"/>
</dbReference>
<dbReference type="WBParaSite" id="PSAMB.scaffold893size39148.g9529.t1">
    <property type="protein sequence ID" value="PSAMB.scaffold893size39148.g9529.t1"/>
    <property type="gene ID" value="PSAMB.scaffold893size39148.g9529"/>
</dbReference>
<organism evidence="2 3">
    <name type="scientific">Plectus sambesii</name>
    <dbReference type="NCBI Taxonomy" id="2011161"/>
    <lineage>
        <taxon>Eukaryota</taxon>
        <taxon>Metazoa</taxon>
        <taxon>Ecdysozoa</taxon>
        <taxon>Nematoda</taxon>
        <taxon>Chromadorea</taxon>
        <taxon>Plectida</taxon>
        <taxon>Plectina</taxon>
        <taxon>Plectoidea</taxon>
        <taxon>Plectidae</taxon>
        <taxon>Plectus</taxon>
    </lineage>
</organism>
<evidence type="ECO:0000313" key="2">
    <source>
        <dbReference type="Proteomes" id="UP000887566"/>
    </source>
</evidence>
<accession>A0A914XJ05</accession>
<sequence>MSDDYGERAAQSPTRRAAFERRLKPRETFGIAERSEDGRWWRQAEGGMKAEEPFRLTDLDDSRITKLDRGRDGRRRRSRAGDTAGHLSEIELPSEVCFCPLIAKLRLRQLIGELSTRVNLNSNYAIAVVIRWKRTLMRTHIWLFNCLPGRKTIQRAILVRVHAHTFRISENLNDADNSVT</sequence>
<reference evidence="3" key="1">
    <citation type="submission" date="2022-11" db="UniProtKB">
        <authorList>
            <consortium name="WormBaseParasite"/>
        </authorList>
    </citation>
    <scope>IDENTIFICATION</scope>
</reference>
<dbReference type="AlphaFoldDB" id="A0A914XJ05"/>
<keyword evidence="2" id="KW-1185">Reference proteome</keyword>
<feature type="region of interest" description="Disordered" evidence="1">
    <location>
        <begin position="1"/>
        <end position="20"/>
    </location>
</feature>
<proteinExistence type="predicted"/>
<evidence type="ECO:0000256" key="1">
    <source>
        <dbReference type="SAM" id="MobiDB-lite"/>
    </source>
</evidence>
<protein>
    <submittedName>
        <fullName evidence="3">Uncharacterized protein</fullName>
    </submittedName>
</protein>